<name>A0AAW4FL64_9HYPH</name>
<gene>
    <name evidence="1" type="ORF">GFB56_12255</name>
</gene>
<sequence>MSDFFAPAIPADRVLSPSLRVHMVEGDGFEPQLKNRRDYVLIAPVTEYAGEGLYLLHDGYGPVLYRVQYILAADKPIRLSLDNPLHRHSEGCGHRWSRETFNDAVLGIVVADIKVRDERYLRAVEGVR</sequence>
<evidence type="ECO:0000313" key="2">
    <source>
        <dbReference type="Proteomes" id="UP000744980"/>
    </source>
</evidence>
<keyword evidence="2" id="KW-1185">Reference proteome</keyword>
<comment type="caution">
    <text evidence="1">The sequence shown here is derived from an EMBL/GenBank/DDBJ whole genome shotgun (WGS) entry which is preliminary data.</text>
</comment>
<dbReference type="Proteomes" id="UP000744980">
    <property type="component" value="Unassembled WGS sequence"/>
</dbReference>
<reference evidence="1 2" key="1">
    <citation type="submission" date="2020-01" db="EMBL/GenBank/DDBJ databases">
        <title>Draft genome assembly of Ensifer adhaerens T173.</title>
        <authorList>
            <person name="Craig J.E."/>
            <person name="Stinchcombe J.R."/>
        </authorList>
    </citation>
    <scope>NUCLEOTIDE SEQUENCE [LARGE SCALE GENOMIC DNA]</scope>
    <source>
        <strain evidence="1 2">T173</strain>
    </source>
</reference>
<proteinExistence type="predicted"/>
<protein>
    <submittedName>
        <fullName evidence="1">Uncharacterized protein</fullName>
    </submittedName>
</protein>
<dbReference type="EMBL" id="WXFA01000006">
    <property type="protein sequence ID" value="MBM3091588.1"/>
    <property type="molecule type" value="Genomic_DNA"/>
</dbReference>
<evidence type="ECO:0000313" key="1">
    <source>
        <dbReference type="EMBL" id="MBM3091588.1"/>
    </source>
</evidence>
<accession>A0AAW4FL64</accession>
<organism evidence="1 2">
    <name type="scientific">Ensifer canadensis</name>
    <dbReference type="NCBI Taxonomy" id="555315"/>
    <lineage>
        <taxon>Bacteria</taxon>
        <taxon>Pseudomonadati</taxon>
        <taxon>Pseudomonadota</taxon>
        <taxon>Alphaproteobacteria</taxon>
        <taxon>Hyphomicrobiales</taxon>
        <taxon>Rhizobiaceae</taxon>
        <taxon>Sinorhizobium/Ensifer group</taxon>
        <taxon>Ensifer</taxon>
    </lineage>
</organism>
<dbReference type="RefSeq" id="WP_203527948.1">
    <property type="nucleotide sequence ID" value="NZ_CP083370.1"/>
</dbReference>
<dbReference type="AlphaFoldDB" id="A0AAW4FL64"/>